<keyword evidence="2" id="KW-0812">Transmembrane</keyword>
<dbReference type="InterPro" id="IPR035919">
    <property type="entry name" value="EAL_sf"/>
</dbReference>
<dbReference type="PROSITE" id="PS50113">
    <property type="entry name" value="PAC"/>
    <property type="match status" value="1"/>
</dbReference>
<keyword evidence="2" id="KW-1133">Transmembrane helix</keyword>
<dbReference type="Pfam" id="PF00563">
    <property type="entry name" value="EAL"/>
    <property type="match status" value="1"/>
</dbReference>
<dbReference type="Gene3D" id="3.30.450.20">
    <property type="entry name" value="PAS domain"/>
    <property type="match status" value="1"/>
</dbReference>
<dbReference type="SUPFAM" id="SSF141868">
    <property type="entry name" value="EAL domain-like"/>
    <property type="match status" value="1"/>
</dbReference>
<dbReference type="PROSITE" id="PS50112">
    <property type="entry name" value="PAS"/>
    <property type="match status" value="1"/>
</dbReference>
<dbReference type="Gene3D" id="3.40.190.10">
    <property type="entry name" value="Periplasmic binding protein-like II"/>
    <property type="match status" value="2"/>
</dbReference>
<dbReference type="InterPro" id="IPR013656">
    <property type="entry name" value="PAS_4"/>
</dbReference>
<dbReference type="Pfam" id="PF00497">
    <property type="entry name" value="SBP_bac_3"/>
    <property type="match status" value="1"/>
</dbReference>
<feature type="domain" description="EAL" evidence="5">
    <location>
        <begin position="623"/>
        <end position="877"/>
    </location>
</feature>
<dbReference type="Gene3D" id="3.30.70.270">
    <property type="match status" value="1"/>
</dbReference>
<evidence type="ECO:0008006" key="9">
    <source>
        <dbReference type="Google" id="ProtNLM"/>
    </source>
</evidence>
<keyword evidence="1" id="KW-0808">Transferase</keyword>
<evidence type="ECO:0000259" key="4">
    <source>
        <dbReference type="PROSITE" id="PS50113"/>
    </source>
</evidence>
<dbReference type="SUPFAM" id="SSF55073">
    <property type="entry name" value="Nucleotide cyclase"/>
    <property type="match status" value="1"/>
</dbReference>
<feature type="domain" description="PAC" evidence="4">
    <location>
        <begin position="393"/>
        <end position="444"/>
    </location>
</feature>
<dbReference type="RefSeq" id="WP_082866495.1">
    <property type="nucleotide sequence ID" value="NZ_BMIY01000007.1"/>
</dbReference>
<dbReference type="InterPro" id="IPR000160">
    <property type="entry name" value="GGDEF_dom"/>
</dbReference>
<keyword evidence="2" id="KW-0472">Membrane</keyword>
<dbReference type="GO" id="GO:0016301">
    <property type="term" value="F:kinase activity"/>
    <property type="evidence" value="ECO:0007669"/>
    <property type="project" value="UniProtKB-KW"/>
</dbReference>
<evidence type="ECO:0000259" key="5">
    <source>
        <dbReference type="PROSITE" id="PS50883"/>
    </source>
</evidence>
<dbReference type="CDD" id="cd00130">
    <property type="entry name" value="PAS"/>
    <property type="match status" value="1"/>
</dbReference>
<gene>
    <name evidence="7" type="ORF">GCM10011403_18150</name>
</gene>
<dbReference type="NCBIfam" id="TIGR00254">
    <property type="entry name" value="GGDEF"/>
    <property type="match status" value="1"/>
</dbReference>
<keyword evidence="8" id="KW-1185">Reference proteome</keyword>
<sequence length="888" mass="99339">MQYKGASTTMYSKLTLFVLLVCTLLASVLPAVSYAQAVSPGLASENRLVRVGVYENPPKLFLDTESQAEPALGGILGDVFHRIAAEEGWQVEVHPCQWNDCLLMLESGEIDLMPDVARSSEREQVFDYHHTPALLSWSQIFSTGEVSLATPLDLDGHRIAVLRGSIQQSYLTNLAESFELDVDWVLFDDLSVAFDAVAEQLVDGVASNHFFGQIESVRRELTATTIIFLPSQLYYAAGEGRGEALLPVIDGYLQQWRADENSPYYQIINTWMASSLGQRFTTLQWVVISGLIILLMIATAVTIAQRLMVADKSRQLATSEEQLHTILNSVEAYIYIKDKDFRYQYVNRKFCEMLGKPASQIIGRTDNAFYDDATCNRARRSDSRVINKGERVAEEEAAVLLDQQSHTLISVKLPLRDTEGQVYSLCGISTDITEDRQIRNQLHQLAYFDPLTGLPNRRLILDRLRHALETHEKSGHEGALLLVDLDNFKTVNDTQGHHRGDLLLQRVARRIERGLLSSDTAGRLGADEFVIIIEDLAQNPAEARVRVKELANALRLQLNQPFELQGGEYNNTVSIGVAMFTDAEWDGDGLLKAADLALQSAKIGGRNAIRFFDPDMQVELNRRSTIEKALRRAVNSNQLSLYLQPQVDIERHIFGVEGLLRWEDPILGFVPPSDFIPVAEASGLIIPLGEWVIEQACEILARWKHDPILKSVKLSINISPRQFHHAEFVSVIEKQLEHHQLDGSKLELEVTESLLIEDIDITVSRMKALGKHGIQFALDDFGTGYASLGYLKQLPLALLKIDQSFVKDLLTDNNDEAIVTTILALGSSLELGVIAEGVESRQQVSKLESMGCHLFQGYLYGRPAPAEEWQRKIIDNKGFAPEPLNLKE</sequence>
<evidence type="ECO:0000259" key="6">
    <source>
        <dbReference type="PROSITE" id="PS50887"/>
    </source>
</evidence>
<dbReference type="EMBL" id="BMIY01000007">
    <property type="protein sequence ID" value="GFZ75857.1"/>
    <property type="molecule type" value="Genomic_DNA"/>
</dbReference>
<evidence type="ECO:0000256" key="1">
    <source>
        <dbReference type="ARBA" id="ARBA00022777"/>
    </source>
</evidence>
<dbReference type="InterPro" id="IPR043128">
    <property type="entry name" value="Rev_trsase/Diguanyl_cyclase"/>
</dbReference>
<evidence type="ECO:0000259" key="3">
    <source>
        <dbReference type="PROSITE" id="PS50112"/>
    </source>
</evidence>
<proteinExistence type="predicted"/>
<dbReference type="SUPFAM" id="SSF55785">
    <property type="entry name" value="PYP-like sensor domain (PAS domain)"/>
    <property type="match status" value="1"/>
</dbReference>
<dbReference type="InterPro" id="IPR029787">
    <property type="entry name" value="Nucleotide_cyclase"/>
</dbReference>
<dbReference type="SMART" id="SM00062">
    <property type="entry name" value="PBPb"/>
    <property type="match status" value="1"/>
</dbReference>
<organism evidence="7 8">
    <name type="scientific">Pseudohongiella nitratireducens</name>
    <dbReference type="NCBI Taxonomy" id="1768907"/>
    <lineage>
        <taxon>Bacteria</taxon>
        <taxon>Pseudomonadati</taxon>
        <taxon>Pseudomonadota</taxon>
        <taxon>Gammaproteobacteria</taxon>
        <taxon>Pseudomonadales</taxon>
        <taxon>Pseudohongiellaceae</taxon>
        <taxon>Pseudohongiella</taxon>
    </lineage>
</organism>
<protein>
    <recommendedName>
        <fullName evidence="9">Diguanylate cyclase</fullName>
    </recommendedName>
</protein>
<dbReference type="PANTHER" id="PTHR44757:SF2">
    <property type="entry name" value="BIOFILM ARCHITECTURE MAINTENANCE PROTEIN MBAA"/>
    <property type="match status" value="1"/>
</dbReference>
<dbReference type="InterPro" id="IPR001638">
    <property type="entry name" value="Solute-binding_3/MltF_N"/>
</dbReference>
<dbReference type="SMART" id="SM00091">
    <property type="entry name" value="PAS"/>
    <property type="match status" value="1"/>
</dbReference>
<feature type="domain" description="GGDEF" evidence="6">
    <location>
        <begin position="476"/>
        <end position="614"/>
    </location>
</feature>
<dbReference type="InterPro" id="IPR000014">
    <property type="entry name" value="PAS"/>
</dbReference>
<dbReference type="PANTHER" id="PTHR44757">
    <property type="entry name" value="DIGUANYLATE CYCLASE DGCP"/>
    <property type="match status" value="1"/>
</dbReference>
<feature type="domain" description="PAS" evidence="3">
    <location>
        <begin position="319"/>
        <end position="389"/>
    </location>
</feature>
<evidence type="ECO:0000313" key="8">
    <source>
        <dbReference type="Proteomes" id="UP000627715"/>
    </source>
</evidence>
<dbReference type="OrthoDB" id="8553030at2"/>
<reference evidence="7" key="1">
    <citation type="journal article" date="2014" name="Int. J. Syst. Evol. Microbiol.">
        <title>Complete genome sequence of Corynebacterium casei LMG S-19264T (=DSM 44701T), isolated from a smear-ripened cheese.</title>
        <authorList>
            <consortium name="US DOE Joint Genome Institute (JGI-PGF)"/>
            <person name="Walter F."/>
            <person name="Albersmeier A."/>
            <person name="Kalinowski J."/>
            <person name="Ruckert C."/>
        </authorList>
    </citation>
    <scope>NUCLEOTIDE SEQUENCE</scope>
    <source>
        <strain evidence="7">CGMCC 1.15425</strain>
    </source>
</reference>
<dbReference type="InterPro" id="IPR035965">
    <property type="entry name" value="PAS-like_dom_sf"/>
</dbReference>
<dbReference type="PROSITE" id="PS50883">
    <property type="entry name" value="EAL"/>
    <property type="match status" value="1"/>
</dbReference>
<name>A0A916QLC3_9GAMM</name>
<dbReference type="Proteomes" id="UP000627715">
    <property type="component" value="Unassembled WGS sequence"/>
</dbReference>
<dbReference type="SUPFAM" id="SSF53850">
    <property type="entry name" value="Periplasmic binding protein-like II"/>
    <property type="match status" value="1"/>
</dbReference>
<dbReference type="AlphaFoldDB" id="A0A916QLC3"/>
<dbReference type="CDD" id="cd01948">
    <property type="entry name" value="EAL"/>
    <property type="match status" value="1"/>
</dbReference>
<reference evidence="7" key="2">
    <citation type="submission" date="2020-09" db="EMBL/GenBank/DDBJ databases">
        <authorList>
            <person name="Sun Q."/>
            <person name="Zhou Y."/>
        </authorList>
    </citation>
    <scope>NUCLEOTIDE SEQUENCE</scope>
    <source>
        <strain evidence="7">CGMCC 1.15425</strain>
    </source>
</reference>
<dbReference type="Pfam" id="PF08448">
    <property type="entry name" value="PAS_4"/>
    <property type="match status" value="1"/>
</dbReference>
<evidence type="ECO:0000256" key="2">
    <source>
        <dbReference type="SAM" id="Phobius"/>
    </source>
</evidence>
<dbReference type="SMART" id="SM00052">
    <property type="entry name" value="EAL"/>
    <property type="match status" value="1"/>
</dbReference>
<dbReference type="InterPro" id="IPR052155">
    <property type="entry name" value="Biofilm_reg_signaling"/>
</dbReference>
<keyword evidence="1" id="KW-0418">Kinase</keyword>
<evidence type="ECO:0000313" key="7">
    <source>
        <dbReference type="EMBL" id="GFZ75857.1"/>
    </source>
</evidence>
<accession>A0A916QLC3</accession>
<comment type="caution">
    <text evidence="7">The sequence shown here is derived from an EMBL/GenBank/DDBJ whole genome shotgun (WGS) entry which is preliminary data.</text>
</comment>
<dbReference type="PROSITE" id="PS50887">
    <property type="entry name" value="GGDEF"/>
    <property type="match status" value="1"/>
</dbReference>
<dbReference type="InterPro" id="IPR000700">
    <property type="entry name" value="PAS-assoc_C"/>
</dbReference>
<dbReference type="CDD" id="cd01949">
    <property type="entry name" value="GGDEF"/>
    <property type="match status" value="1"/>
</dbReference>
<dbReference type="Pfam" id="PF00990">
    <property type="entry name" value="GGDEF"/>
    <property type="match status" value="1"/>
</dbReference>
<dbReference type="InterPro" id="IPR001633">
    <property type="entry name" value="EAL_dom"/>
</dbReference>
<feature type="transmembrane region" description="Helical" evidence="2">
    <location>
        <begin position="283"/>
        <end position="304"/>
    </location>
</feature>
<dbReference type="NCBIfam" id="TIGR00229">
    <property type="entry name" value="sensory_box"/>
    <property type="match status" value="1"/>
</dbReference>
<dbReference type="SMART" id="SM00267">
    <property type="entry name" value="GGDEF"/>
    <property type="match status" value="1"/>
</dbReference>
<dbReference type="Gene3D" id="3.20.20.450">
    <property type="entry name" value="EAL domain"/>
    <property type="match status" value="1"/>
</dbReference>